<evidence type="ECO:0000256" key="2">
    <source>
        <dbReference type="ARBA" id="ARBA00022448"/>
    </source>
</evidence>
<gene>
    <name evidence="9" type="primary">AUGUSTUS-3.0.2_01330</name>
    <name evidence="9" type="ORF">TcasGA2_TC001330</name>
</gene>
<sequence length="455" mass="52245">MANIPLLSRILRKCKPLNCMPKRGKHQTWYPDPEWMRQFDGPVMYPDELTSKFKLPPFNAKCPPPERKVTNLVVNFGPCHPAAHGCLRMITELDGEMVRHLDPHIGLLHRGTEKLIEYKTYNQAIPYFDRLDYVSPMCSEHAFCLAAEKLLNIDIPRRAKFIRVLFDEITRLMNHMAATSFLILDVGGITPLFWLFEEREKLMEVYERVCGARLHANYYRIGGVNQDLPIGLLDDIHNLVSKFGERIDEVEDLVTDNRLFIARTKNIGRVAAQDALNMGFSGCMLRASGIKWDLRKTRPYEIYSELEFDVPVGSNGDIYDRFRVRLEEMRQSVRIVEQVINQMPPGEVKLDDHKISPPNRREMKSSMEAIIHHFKIFSQGFQVPPGSTYTSIEHPKGEFGVYLVSDGSSVPYRCKIRTPSFIHLSAMNHIGKNHYLADVVAILATLDIVFGDVDR</sequence>
<evidence type="ECO:0000256" key="1">
    <source>
        <dbReference type="ARBA" id="ARBA00005769"/>
    </source>
</evidence>
<organism evidence="9 10">
    <name type="scientific">Tribolium castaneum</name>
    <name type="common">Red flour beetle</name>
    <dbReference type="NCBI Taxonomy" id="7070"/>
    <lineage>
        <taxon>Eukaryota</taxon>
        <taxon>Metazoa</taxon>
        <taxon>Ecdysozoa</taxon>
        <taxon>Arthropoda</taxon>
        <taxon>Hexapoda</taxon>
        <taxon>Insecta</taxon>
        <taxon>Pterygota</taxon>
        <taxon>Neoptera</taxon>
        <taxon>Endopterygota</taxon>
        <taxon>Coleoptera</taxon>
        <taxon>Polyphaga</taxon>
        <taxon>Cucujiformia</taxon>
        <taxon>Tenebrionidae</taxon>
        <taxon>Tenebrionidae incertae sedis</taxon>
        <taxon>Tribolium</taxon>
    </lineage>
</organism>
<dbReference type="GO" id="GO:0051287">
    <property type="term" value="F:NAD binding"/>
    <property type="evidence" value="ECO:0007669"/>
    <property type="project" value="InterPro"/>
</dbReference>
<evidence type="ECO:0000256" key="6">
    <source>
        <dbReference type="ARBA" id="ARBA00031562"/>
    </source>
</evidence>
<evidence type="ECO:0000256" key="5">
    <source>
        <dbReference type="ARBA" id="ARBA00030505"/>
    </source>
</evidence>
<dbReference type="STRING" id="7070.D6WC60"/>
<dbReference type="InterPro" id="IPR001135">
    <property type="entry name" value="NADH_Q_OxRdtase_suD"/>
</dbReference>
<keyword evidence="4 7" id="KW-0520">NAD</keyword>
<dbReference type="InterPro" id="IPR014029">
    <property type="entry name" value="NADH_UbQ_OxRdtase_49kDa_CS"/>
</dbReference>
<dbReference type="PhylomeDB" id="D6WC60"/>
<feature type="domain" description="NADH-quinone oxidoreductase subunit D" evidence="8">
    <location>
        <begin position="185"/>
        <end position="455"/>
    </location>
</feature>
<dbReference type="HAMAP" id="MF_01358">
    <property type="entry name" value="NDH1_NuoD"/>
    <property type="match status" value="1"/>
</dbReference>
<dbReference type="GO" id="GO:0005739">
    <property type="term" value="C:mitochondrion"/>
    <property type="evidence" value="ECO:0007669"/>
    <property type="project" value="GOC"/>
</dbReference>
<dbReference type="GO" id="GO:0045271">
    <property type="term" value="C:respiratory chain complex I"/>
    <property type="evidence" value="ECO:0000318"/>
    <property type="project" value="GO_Central"/>
</dbReference>
<dbReference type="AlphaFoldDB" id="D6WC60"/>
<dbReference type="SUPFAM" id="SSF56762">
    <property type="entry name" value="HydB/Nqo4-like"/>
    <property type="match status" value="1"/>
</dbReference>
<dbReference type="EMBL" id="KQ971316">
    <property type="protein sequence ID" value="EEZ98766.1"/>
    <property type="molecule type" value="Genomic_DNA"/>
</dbReference>
<evidence type="ECO:0000313" key="9">
    <source>
        <dbReference type="EMBL" id="EEZ98766.1"/>
    </source>
</evidence>
<reference evidence="9 10" key="2">
    <citation type="journal article" date="2010" name="Nucleic Acids Res.">
        <title>BeetleBase in 2010: revisions to provide comprehensive genomic information for Tribolium castaneum.</title>
        <authorList>
            <person name="Kim H.S."/>
            <person name="Murphy T."/>
            <person name="Xia J."/>
            <person name="Caragea D."/>
            <person name="Park Y."/>
            <person name="Beeman R.W."/>
            <person name="Lorenzen M.D."/>
            <person name="Butcher S."/>
            <person name="Manak J.R."/>
            <person name="Brown S.J."/>
        </authorList>
    </citation>
    <scope>GENOME REANNOTATION</scope>
    <source>
        <strain evidence="9 10">Georgia GA2</strain>
    </source>
</reference>
<accession>D6WC60</accession>
<dbReference type="FunFam" id="1.10.645.10:FF:000005">
    <property type="entry name" value="NADH-quinone oxidoreductase subunit D"/>
    <property type="match status" value="1"/>
</dbReference>
<keyword evidence="10" id="KW-1185">Reference proteome</keyword>
<proteinExistence type="inferred from homology"/>
<dbReference type="Proteomes" id="UP000007266">
    <property type="component" value="Linkage group 2"/>
</dbReference>
<dbReference type="GO" id="GO:0006120">
    <property type="term" value="P:mitochondrial electron transport, NADH to ubiquinone"/>
    <property type="evidence" value="ECO:0000318"/>
    <property type="project" value="GO_Central"/>
</dbReference>
<evidence type="ECO:0000256" key="3">
    <source>
        <dbReference type="ARBA" id="ARBA00022967"/>
    </source>
</evidence>
<dbReference type="Pfam" id="PF00346">
    <property type="entry name" value="Complex1_49kDa"/>
    <property type="match status" value="1"/>
</dbReference>
<dbReference type="InterPro" id="IPR022885">
    <property type="entry name" value="NDH1_su_D/H"/>
</dbReference>
<evidence type="ECO:0000313" key="10">
    <source>
        <dbReference type="Proteomes" id="UP000007266"/>
    </source>
</evidence>
<dbReference type="NCBIfam" id="TIGR01962">
    <property type="entry name" value="NuoD"/>
    <property type="match status" value="1"/>
</dbReference>
<dbReference type="eggNOG" id="KOG2870">
    <property type="taxonomic scope" value="Eukaryota"/>
</dbReference>
<evidence type="ECO:0000256" key="7">
    <source>
        <dbReference type="RuleBase" id="RU003685"/>
    </source>
</evidence>
<dbReference type="InterPro" id="IPR029014">
    <property type="entry name" value="NiFe-Hase_large"/>
</dbReference>
<name>D6WC60_TRICA</name>
<dbReference type="PROSITE" id="PS00535">
    <property type="entry name" value="COMPLEX1_49K"/>
    <property type="match status" value="1"/>
</dbReference>
<dbReference type="PANTHER" id="PTHR11993:SF10">
    <property type="entry name" value="NADH DEHYDROGENASE [UBIQUINONE] IRON-SULFUR PROTEIN 2, MITOCHONDRIAL"/>
    <property type="match status" value="1"/>
</dbReference>
<dbReference type="OMA" id="REPVMWL"/>
<dbReference type="PANTHER" id="PTHR11993">
    <property type="entry name" value="NADH-UBIQUINONE OXIDOREDUCTASE 49 KDA SUBUNIT"/>
    <property type="match status" value="1"/>
</dbReference>
<protein>
    <recommendedName>
        <fullName evidence="5">Complex I-49kD</fullName>
    </recommendedName>
    <alternativeName>
        <fullName evidence="6">NADH-ubiquinone oxidoreductase 49 kDa subunit</fullName>
    </alternativeName>
</protein>
<evidence type="ECO:0000259" key="8">
    <source>
        <dbReference type="Pfam" id="PF00346"/>
    </source>
</evidence>
<dbReference type="OrthoDB" id="1009at2759"/>
<comment type="similarity">
    <text evidence="1 7">Belongs to the complex I 49 kDa subunit family.</text>
</comment>
<evidence type="ECO:0000256" key="4">
    <source>
        <dbReference type="ARBA" id="ARBA00023027"/>
    </source>
</evidence>
<keyword evidence="3 7" id="KW-1278">Translocase</keyword>
<dbReference type="GO" id="GO:0048038">
    <property type="term" value="F:quinone binding"/>
    <property type="evidence" value="ECO:0007669"/>
    <property type="project" value="InterPro"/>
</dbReference>
<keyword evidence="2 7" id="KW-0813">Transport</keyword>
<dbReference type="KEGG" id="tca:660813"/>
<dbReference type="HOGENOM" id="CLU_015134_1_0_1"/>
<dbReference type="GO" id="GO:0016651">
    <property type="term" value="F:oxidoreductase activity, acting on NAD(P)H"/>
    <property type="evidence" value="ECO:0007669"/>
    <property type="project" value="InterPro"/>
</dbReference>
<reference evidence="9 10" key="1">
    <citation type="journal article" date="2008" name="Nature">
        <title>The genome of the model beetle and pest Tribolium castaneum.</title>
        <authorList>
            <consortium name="Tribolium Genome Sequencing Consortium"/>
            <person name="Richards S."/>
            <person name="Gibbs R.A."/>
            <person name="Weinstock G.M."/>
            <person name="Brown S.J."/>
            <person name="Denell R."/>
            <person name="Beeman R.W."/>
            <person name="Gibbs R."/>
            <person name="Beeman R.W."/>
            <person name="Brown S.J."/>
            <person name="Bucher G."/>
            <person name="Friedrich M."/>
            <person name="Grimmelikhuijzen C.J."/>
            <person name="Klingler M."/>
            <person name="Lorenzen M."/>
            <person name="Richards S."/>
            <person name="Roth S."/>
            <person name="Schroder R."/>
            <person name="Tautz D."/>
            <person name="Zdobnov E.M."/>
            <person name="Muzny D."/>
            <person name="Gibbs R.A."/>
            <person name="Weinstock G.M."/>
            <person name="Attaway T."/>
            <person name="Bell S."/>
            <person name="Buhay C.J."/>
            <person name="Chandrabose M.N."/>
            <person name="Chavez D."/>
            <person name="Clerk-Blankenburg K.P."/>
            <person name="Cree A."/>
            <person name="Dao M."/>
            <person name="Davis C."/>
            <person name="Chacko J."/>
            <person name="Dinh H."/>
            <person name="Dugan-Rocha S."/>
            <person name="Fowler G."/>
            <person name="Garner T.T."/>
            <person name="Garnes J."/>
            <person name="Gnirke A."/>
            <person name="Hawes A."/>
            <person name="Hernandez J."/>
            <person name="Hines S."/>
            <person name="Holder M."/>
            <person name="Hume J."/>
            <person name="Jhangiani S.N."/>
            <person name="Joshi V."/>
            <person name="Khan Z.M."/>
            <person name="Jackson L."/>
            <person name="Kovar C."/>
            <person name="Kowis A."/>
            <person name="Lee S."/>
            <person name="Lewis L.R."/>
            <person name="Margolis J."/>
            <person name="Morgan M."/>
            <person name="Nazareth L.V."/>
            <person name="Nguyen N."/>
            <person name="Okwuonu G."/>
            <person name="Parker D."/>
            <person name="Richards S."/>
            <person name="Ruiz S.J."/>
            <person name="Santibanez J."/>
            <person name="Savard J."/>
            <person name="Scherer S.E."/>
            <person name="Schneider B."/>
            <person name="Sodergren E."/>
            <person name="Tautz D."/>
            <person name="Vattahil S."/>
            <person name="Villasana D."/>
            <person name="White C.S."/>
            <person name="Wright R."/>
            <person name="Park Y."/>
            <person name="Beeman R.W."/>
            <person name="Lord J."/>
            <person name="Oppert B."/>
            <person name="Lorenzen M."/>
            <person name="Brown S."/>
            <person name="Wang L."/>
            <person name="Savard J."/>
            <person name="Tautz D."/>
            <person name="Richards S."/>
            <person name="Weinstock G."/>
            <person name="Gibbs R.A."/>
            <person name="Liu Y."/>
            <person name="Worley K."/>
            <person name="Weinstock G."/>
            <person name="Elsik C.G."/>
            <person name="Reese J.T."/>
            <person name="Elhaik E."/>
            <person name="Landan G."/>
            <person name="Graur D."/>
            <person name="Arensburger P."/>
            <person name="Atkinson P."/>
            <person name="Beeman R.W."/>
            <person name="Beidler J."/>
            <person name="Brown S.J."/>
            <person name="Demuth J.P."/>
            <person name="Drury D.W."/>
            <person name="Du Y.Z."/>
            <person name="Fujiwara H."/>
            <person name="Lorenzen M."/>
            <person name="Maselli V."/>
            <person name="Osanai M."/>
            <person name="Park Y."/>
            <person name="Robertson H.M."/>
            <person name="Tu Z."/>
            <person name="Wang J.J."/>
            <person name="Wang S."/>
            <person name="Richards S."/>
            <person name="Song H."/>
            <person name="Zhang L."/>
            <person name="Sodergren E."/>
            <person name="Werner D."/>
            <person name="Stanke M."/>
            <person name="Morgenstern B."/>
            <person name="Solovyev V."/>
            <person name="Kosarev P."/>
            <person name="Brown G."/>
            <person name="Chen H.C."/>
            <person name="Ermolaeva O."/>
            <person name="Hlavina W."/>
            <person name="Kapustin Y."/>
            <person name="Kiryutin B."/>
            <person name="Kitts P."/>
            <person name="Maglott D."/>
            <person name="Pruitt K."/>
            <person name="Sapojnikov V."/>
            <person name="Souvorov A."/>
            <person name="Mackey A.J."/>
            <person name="Waterhouse R.M."/>
            <person name="Wyder S."/>
            <person name="Zdobnov E.M."/>
            <person name="Zdobnov E.M."/>
            <person name="Wyder S."/>
            <person name="Kriventseva E.V."/>
            <person name="Kadowaki T."/>
            <person name="Bork P."/>
            <person name="Aranda M."/>
            <person name="Bao R."/>
            <person name="Beermann A."/>
            <person name="Berns N."/>
            <person name="Bolognesi R."/>
            <person name="Bonneton F."/>
            <person name="Bopp D."/>
            <person name="Brown S.J."/>
            <person name="Bucher G."/>
            <person name="Butts T."/>
            <person name="Chaumot A."/>
            <person name="Denell R.E."/>
            <person name="Ferrier D.E."/>
            <person name="Friedrich M."/>
            <person name="Gordon C.M."/>
            <person name="Jindra M."/>
            <person name="Klingler M."/>
            <person name="Lan Q."/>
            <person name="Lattorff H.M."/>
            <person name="Laudet V."/>
            <person name="von Levetsow C."/>
            <person name="Liu Z."/>
            <person name="Lutz R."/>
            <person name="Lynch J.A."/>
            <person name="da Fonseca R.N."/>
            <person name="Posnien N."/>
            <person name="Reuter R."/>
            <person name="Roth S."/>
            <person name="Savard J."/>
            <person name="Schinko J.B."/>
            <person name="Schmitt C."/>
            <person name="Schoppmeier M."/>
            <person name="Schroder R."/>
            <person name="Shippy T.D."/>
            <person name="Simonnet F."/>
            <person name="Marques-Souza H."/>
            <person name="Tautz D."/>
            <person name="Tomoyasu Y."/>
            <person name="Trauner J."/>
            <person name="Van der Zee M."/>
            <person name="Vervoort M."/>
            <person name="Wittkopp N."/>
            <person name="Wimmer E.A."/>
            <person name="Yang X."/>
            <person name="Jones A.K."/>
            <person name="Sattelle D.B."/>
            <person name="Ebert P.R."/>
            <person name="Nelson D."/>
            <person name="Scott J.G."/>
            <person name="Beeman R.W."/>
            <person name="Muthukrishnan S."/>
            <person name="Kramer K.J."/>
            <person name="Arakane Y."/>
            <person name="Beeman R.W."/>
            <person name="Zhu Q."/>
            <person name="Hogenkamp D."/>
            <person name="Dixit R."/>
            <person name="Oppert B."/>
            <person name="Jiang H."/>
            <person name="Zou Z."/>
            <person name="Marshall J."/>
            <person name="Elpidina E."/>
            <person name="Vinokurov K."/>
            <person name="Oppert C."/>
            <person name="Zou Z."/>
            <person name="Evans J."/>
            <person name="Lu Z."/>
            <person name="Zhao P."/>
            <person name="Sumathipala N."/>
            <person name="Altincicek B."/>
            <person name="Vilcinskas A."/>
            <person name="Williams M."/>
            <person name="Hultmark D."/>
            <person name="Hetru C."/>
            <person name="Jiang H."/>
            <person name="Grimmelikhuijzen C.J."/>
            <person name="Hauser F."/>
            <person name="Cazzamali G."/>
            <person name="Williamson M."/>
            <person name="Park Y."/>
            <person name="Li B."/>
            <person name="Tanaka Y."/>
            <person name="Predel R."/>
            <person name="Neupert S."/>
            <person name="Schachtner J."/>
            <person name="Verleyen P."/>
            <person name="Raible F."/>
            <person name="Bork P."/>
            <person name="Friedrich M."/>
            <person name="Walden K.K."/>
            <person name="Robertson H.M."/>
            <person name="Angeli S."/>
            <person name="Foret S."/>
            <person name="Bucher G."/>
            <person name="Schuetz S."/>
            <person name="Maleszka R."/>
            <person name="Wimmer E.A."/>
            <person name="Beeman R.W."/>
            <person name="Lorenzen M."/>
            <person name="Tomoyasu Y."/>
            <person name="Miller S.C."/>
            <person name="Grossmann D."/>
            <person name="Bucher G."/>
        </authorList>
    </citation>
    <scope>NUCLEOTIDE SEQUENCE [LARGE SCALE GENOMIC DNA]</scope>
    <source>
        <strain evidence="9 10">Georgia GA2</strain>
    </source>
</reference>
<dbReference type="Gene3D" id="1.10.645.10">
    <property type="entry name" value="Cytochrome-c3 Hydrogenase, chain B"/>
    <property type="match status" value="1"/>
</dbReference>
<dbReference type="NCBIfam" id="NF004739">
    <property type="entry name" value="PRK06075.1"/>
    <property type="match status" value="1"/>
</dbReference>